<organism evidence="2 3">
    <name type="scientific">Penaeus vannamei</name>
    <name type="common">Whiteleg shrimp</name>
    <name type="synonym">Litopenaeus vannamei</name>
    <dbReference type="NCBI Taxonomy" id="6689"/>
    <lineage>
        <taxon>Eukaryota</taxon>
        <taxon>Metazoa</taxon>
        <taxon>Ecdysozoa</taxon>
        <taxon>Arthropoda</taxon>
        <taxon>Crustacea</taxon>
        <taxon>Multicrustacea</taxon>
        <taxon>Malacostraca</taxon>
        <taxon>Eumalacostraca</taxon>
        <taxon>Eucarida</taxon>
        <taxon>Decapoda</taxon>
        <taxon>Dendrobranchiata</taxon>
        <taxon>Penaeoidea</taxon>
        <taxon>Penaeidae</taxon>
        <taxon>Penaeus</taxon>
    </lineage>
</organism>
<evidence type="ECO:0000313" key="2">
    <source>
        <dbReference type="EMBL" id="ROT72282.1"/>
    </source>
</evidence>
<feature type="compositionally biased region" description="Pro residues" evidence="1">
    <location>
        <begin position="503"/>
        <end position="515"/>
    </location>
</feature>
<accession>A0A423T751</accession>
<keyword evidence="3" id="KW-1185">Reference proteome</keyword>
<protein>
    <submittedName>
        <fullName evidence="2">Uncharacterized protein</fullName>
    </submittedName>
</protein>
<evidence type="ECO:0000256" key="1">
    <source>
        <dbReference type="SAM" id="MobiDB-lite"/>
    </source>
</evidence>
<feature type="compositionally biased region" description="Polar residues" evidence="1">
    <location>
        <begin position="268"/>
        <end position="280"/>
    </location>
</feature>
<evidence type="ECO:0000313" key="3">
    <source>
        <dbReference type="Proteomes" id="UP000283509"/>
    </source>
</evidence>
<dbReference type="AlphaFoldDB" id="A0A423T751"/>
<reference evidence="2 3" key="1">
    <citation type="submission" date="2018-04" db="EMBL/GenBank/DDBJ databases">
        <authorList>
            <person name="Zhang X."/>
            <person name="Yuan J."/>
            <person name="Li F."/>
            <person name="Xiang J."/>
        </authorList>
    </citation>
    <scope>NUCLEOTIDE SEQUENCE [LARGE SCALE GENOMIC DNA]</scope>
    <source>
        <tissue evidence="2">Muscle</tissue>
    </source>
</reference>
<name>A0A423T751_PENVA</name>
<proteinExistence type="predicted"/>
<dbReference type="OrthoDB" id="504708at2759"/>
<feature type="region of interest" description="Disordered" evidence="1">
    <location>
        <begin position="36"/>
        <end position="107"/>
    </location>
</feature>
<reference evidence="2 3" key="2">
    <citation type="submission" date="2019-01" db="EMBL/GenBank/DDBJ databases">
        <title>The decoding of complex shrimp genome reveals the adaptation for benthos swimmer, frequently molting mechanism and breeding impact on genome.</title>
        <authorList>
            <person name="Sun Y."/>
            <person name="Gao Y."/>
            <person name="Yu Y."/>
        </authorList>
    </citation>
    <scope>NUCLEOTIDE SEQUENCE [LARGE SCALE GENOMIC DNA]</scope>
    <source>
        <tissue evidence="2">Muscle</tissue>
    </source>
</reference>
<dbReference type="Proteomes" id="UP000283509">
    <property type="component" value="Unassembled WGS sequence"/>
</dbReference>
<feature type="compositionally biased region" description="Basic residues" evidence="1">
    <location>
        <begin position="336"/>
        <end position="348"/>
    </location>
</feature>
<feature type="compositionally biased region" description="Low complexity" evidence="1">
    <location>
        <begin position="551"/>
        <end position="566"/>
    </location>
</feature>
<feature type="compositionally biased region" description="Polar residues" evidence="1">
    <location>
        <begin position="473"/>
        <end position="483"/>
    </location>
</feature>
<gene>
    <name evidence="2" type="ORF">C7M84_009354</name>
</gene>
<feature type="compositionally biased region" description="Polar residues" evidence="1">
    <location>
        <begin position="82"/>
        <end position="97"/>
    </location>
</feature>
<feature type="region of interest" description="Disordered" evidence="1">
    <location>
        <begin position="551"/>
        <end position="619"/>
    </location>
</feature>
<feature type="region of interest" description="Disordered" evidence="1">
    <location>
        <begin position="122"/>
        <end position="141"/>
    </location>
</feature>
<comment type="caution">
    <text evidence="2">The sequence shown here is derived from an EMBL/GenBank/DDBJ whole genome shotgun (WGS) entry which is preliminary data.</text>
</comment>
<feature type="region of interest" description="Disordered" evidence="1">
    <location>
        <begin position="197"/>
        <end position="520"/>
    </location>
</feature>
<feature type="region of interest" description="Disordered" evidence="1">
    <location>
        <begin position="156"/>
        <end position="179"/>
    </location>
</feature>
<sequence>MLVMSPNDLEEGAWPGRAFSSARKSHLYRRDLTVLDSTPDSDFRLPLQEHPFPSAATARFWQESPQHRLQESSPDAAAAASPRNSQSLPLESHQSLPPGQFPPAVPRQPLRELPALQPLRRPLDTSALPHGQGRQPPSQQQNLLPLRPQQFALGPQVDIPSAPQAPGCLPSAPRPQADPFRAARPQVFPYRRTPLQTDAFLPRPHPGSFPHLESVAQPFVPEEAKPVAPPSPSQIPSHFVVPGPESSAPLRPEVPPPPEEAASLPSSTREAASLPSSSPGKQPVSLPRPPLEGRPQFPSSAARTRRFPPSLSIPNPTDLFLTTPARDPPPSPLATPHRRLAHHIRPSPHHTSTPPHNTIASPHHPHPHDPKPRPTTEATTYDAPNSPPSPATVATTPATRPTRRPPSPTSSPTRLNRRPPKVTTPKTPFSRQRSTFPPFRKVVSAESPENVISLSKPPQVPGTARHPELSRLPASSSQTSDSIPPTPNHLPTHDDQQSSRPRQPTPAPRPAPQPTVTPSVDDAFYGDLNFTDADYFYYYDLYDVDYYDNAPTATPAPVRRPVTAAPTRRRVAASSSKSFSRGGTARSGSSLPSSNSPTPSSSLRASSSPSRQTASTRDPRAWVEHHLAIRDDGVPLPLSPLWFMHVIRPRVLVERHFS</sequence>
<dbReference type="EMBL" id="QCYY01002184">
    <property type="protein sequence ID" value="ROT72282.1"/>
    <property type="molecule type" value="Genomic_DNA"/>
</dbReference>
<feature type="compositionally biased region" description="Low complexity" evidence="1">
    <location>
        <begin position="587"/>
        <end position="610"/>
    </location>
</feature>
<feature type="compositionally biased region" description="Low complexity" evidence="1">
    <location>
        <begin position="391"/>
        <end position="400"/>
    </location>
</feature>